<accession>A0ABZ0LVF0</accession>
<dbReference type="Proteomes" id="UP001301731">
    <property type="component" value="Chromosome"/>
</dbReference>
<feature type="domain" description="Bacterial repeat" evidence="3">
    <location>
        <begin position="435"/>
        <end position="505"/>
    </location>
</feature>
<protein>
    <submittedName>
        <fullName evidence="4">M12 family metallo-peptidase</fullName>
    </submittedName>
</protein>
<dbReference type="Pfam" id="PF18998">
    <property type="entry name" value="Flg_new_2"/>
    <property type="match status" value="1"/>
</dbReference>
<gene>
    <name evidence="4" type="ORF">R2D22_19590</name>
</gene>
<sequence length="513" mass="53864">MRARRSLLVGAGLLALASLAVPPAASDTDPVPEDPAWVLRSRTQRIDPHAYESLCTARTRDGAPGTRTLDLFHDVSVTAVADRVERDARGTVTWAGHEAGRPERTVLLTVTGACEPNARAASTAVDGVVTRGPLTYTLSSAPGRPGRVLVTEEDPRKRPLPVTDEVAAGAPPRHNPPGVPAAEPEPVVIDMVVGYTPRAAERIGGATAMRSRIALADATVDSALADSGVRASVDVVAVYEAPYDGSERASDVYRKLSDPYDRRLGAPAAALRERHAADLAALLVTVPAGTSSGQGSLPSPPTPTSDDAAYSVTDVDSVVDWFNFGHEVGHNLGLWHDRATLARQNVGRDWTRSLTTPYSTGWVTPDGRFHTIMAYGSSCPGPCAAVNQFSNTLRTREGQPLGDADNDNARVAALTAPVVAGYRTPEVPVTRHALTLAAAPTAGGAVAPGAWGPYRPGTEVTVTAVPAPGLVFAGWLLDGRAHPHKEPVIAVTMDAAHALTARFEPRPVRPPAK</sequence>
<feature type="chain" id="PRO_5047038683" evidence="2">
    <location>
        <begin position="21"/>
        <end position="513"/>
    </location>
</feature>
<evidence type="ECO:0000256" key="2">
    <source>
        <dbReference type="SAM" id="SignalP"/>
    </source>
</evidence>
<feature type="signal peptide" evidence="2">
    <location>
        <begin position="1"/>
        <end position="20"/>
    </location>
</feature>
<reference evidence="4 5" key="1">
    <citation type="submission" date="2023-10" db="EMBL/GenBank/DDBJ databases">
        <title>The genome sequence of Streptomyces sp. HUAS YS2.</title>
        <authorList>
            <person name="Mo P."/>
        </authorList>
    </citation>
    <scope>NUCLEOTIDE SEQUENCE [LARGE SCALE GENOMIC DNA]</scope>
    <source>
        <strain evidence="4 5">HUAS YS2</strain>
    </source>
</reference>
<evidence type="ECO:0000259" key="3">
    <source>
        <dbReference type="Pfam" id="PF18998"/>
    </source>
</evidence>
<keyword evidence="5" id="KW-1185">Reference proteome</keyword>
<evidence type="ECO:0000313" key="5">
    <source>
        <dbReference type="Proteomes" id="UP001301731"/>
    </source>
</evidence>
<name>A0ABZ0LVF0_9ACTN</name>
<keyword evidence="2" id="KW-0732">Signal</keyword>
<dbReference type="RefSeq" id="WP_318105279.1">
    <property type="nucleotide sequence ID" value="NZ_CP137573.1"/>
</dbReference>
<proteinExistence type="predicted"/>
<evidence type="ECO:0000313" key="4">
    <source>
        <dbReference type="EMBL" id="WOX23469.1"/>
    </source>
</evidence>
<organism evidence="4 5">
    <name type="scientific">Streptomyces solicathayae</name>
    <dbReference type="NCBI Taxonomy" id="3081768"/>
    <lineage>
        <taxon>Bacteria</taxon>
        <taxon>Bacillati</taxon>
        <taxon>Actinomycetota</taxon>
        <taxon>Actinomycetes</taxon>
        <taxon>Kitasatosporales</taxon>
        <taxon>Streptomycetaceae</taxon>
        <taxon>Streptomyces</taxon>
    </lineage>
</organism>
<dbReference type="SUPFAM" id="SSF55486">
    <property type="entry name" value="Metalloproteases ('zincins'), catalytic domain"/>
    <property type="match status" value="1"/>
</dbReference>
<evidence type="ECO:0000256" key="1">
    <source>
        <dbReference type="SAM" id="MobiDB-lite"/>
    </source>
</evidence>
<dbReference type="EMBL" id="CP137573">
    <property type="protein sequence ID" value="WOX23469.1"/>
    <property type="molecule type" value="Genomic_DNA"/>
</dbReference>
<dbReference type="Pfam" id="PF13688">
    <property type="entry name" value="Reprolysin_5"/>
    <property type="match status" value="1"/>
</dbReference>
<dbReference type="InterPro" id="IPR044060">
    <property type="entry name" value="Bacterial_rp_domain"/>
</dbReference>
<feature type="region of interest" description="Disordered" evidence="1">
    <location>
        <begin position="153"/>
        <end position="183"/>
    </location>
</feature>